<evidence type="ECO:0000256" key="1">
    <source>
        <dbReference type="ARBA" id="ARBA00022679"/>
    </source>
</evidence>
<dbReference type="InterPro" id="IPR008278">
    <property type="entry name" value="4-PPantetheinyl_Trfase_dom"/>
</dbReference>
<dbReference type="RefSeq" id="WP_116725373.1">
    <property type="nucleotide sequence ID" value="NZ_QCZI01000013.1"/>
</dbReference>
<dbReference type="InterPro" id="IPR037143">
    <property type="entry name" value="4-PPantetheinyl_Trfase_dom_sf"/>
</dbReference>
<gene>
    <name evidence="3" type="ORF">DB895_10775</name>
</gene>
<evidence type="ECO:0000313" key="3">
    <source>
        <dbReference type="EMBL" id="PWA04561.1"/>
    </source>
</evidence>
<dbReference type="Proteomes" id="UP000245449">
    <property type="component" value="Unassembled WGS sequence"/>
</dbReference>
<dbReference type="AlphaFoldDB" id="A0A2U1JHG0"/>
<keyword evidence="4" id="KW-1185">Reference proteome</keyword>
<proteinExistence type="predicted"/>
<organism evidence="3 4">
    <name type="scientific">Flavobacterium psychrotolerans</name>
    <dbReference type="NCBI Taxonomy" id="2169410"/>
    <lineage>
        <taxon>Bacteria</taxon>
        <taxon>Pseudomonadati</taxon>
        <taxon>Bacteroidota</taxon>
        <taxon>Flavobacteriia</taxon>
        <taxon>Flavobacteriales</taxon>
        <taxon>Flavobacteriaceae</taxon>
        <taxon>Flavobacterium</taxon>
    </lineage>
</organism>
<dbReference type="GO" id="GO:0008897">
    <property type="term" value="F:holo-[acyl-carrier-protein] synthase activity"/>
    <property type="evidence" value="ECO:0007669"/>
    <property type="project" value="InterPro"/>
</dbReference>
<dbReference type="Pfam" id="PF01648">
    <property type="entry name" value="ACPS"/>
    <property type="match status" value="1"/>
</dbReference>
<keyword evidence="1 3" id="KW-0808">Transferase</keyword>
<dbReference type="SUPFAM" id="SSF56214">
    <property type="entry name" value="4'-phosphopantetheinyl transferase"/>
    <property type="match status" value="2"/>
</dbReference>
<protein>
    <submittedName>
        <fullName evidence="3">4-phosphopantetheinyl transferase</fullName>
    </submittedName>
</protein>
<dbReference type="EMBL" id="QCZI01000013">
    <property type="protein sequence ID" value="PWA04561.1"/>
    <property type="molecule type" value="Genomic_DNA"/>
</dbReference>
<name>A0A2U1JHG0_9FLAO</name>
<comment type="caution">
    <text evidence="3">The sequence shown here is derived from an EMBL/GenBank/DDBJ whole genome shotgun (WGS) entry which is preliminary data.</text>
</comment>
<evidence type="ECO:0000313" key="4">
    <source>
        <dbReference type="Proteomes" id="UP000245449"/>
    </source>
</evidence>
<sequence>MPLYQITNFNDSTQILVWKITESLEELQDEVLLNDINAIRLNGMKSQMHQRAFLSVRKLMLEAGYSDFDLYYDQFGKPYLKDGKHISITHSHEFSAIIISDKIVGIDIELQREKIVLIADKFVNENELHRLKSKGVQDYIKKLTVKWGAKESVFKIRNEQGISFKNHIWVYPFEINEKKATALLQMESVKKQFSIHFEEIENFTLVYAFEKN</sequence>
<evidence type="ECO:0000259" key="2">
    <source>
        <dbReference type="Pfam" id="PF01648"/>
    </source>
</evidence>
<dbReference type="OrthoDB" id="1190494at2"/>
<accession>A0A2U1JHG0</accession>
<dbReference type="Gene3D" id="3.90.470.20">
    <property type="entry name" value="4'-phosphopantetheinyl transferase domain"/>
    <property type="match status" value="2"/>
</dbReference>
<feature type="domain" description="4'-phosphopantetheinyl transferase" evidence="2">
    <location>
        <begin position="104"/>
        <end position="165"/>
    </location>
</feature>
<dbReference type="GO" id="GO:0000287">
    <property type="term" value="F:magnesium ion binding"/>
    <property type="evidence" value="ECO:0007669"/>
    <property type="project" value="InterPro"/>
</dbReference>
<reference evidence="3 4" key="1">
    <citation type="submission" date="2018-04" db="EMBL/GenBank/DDBJ databases">
        <title>Flavobacterium sp. nov., isolated from glacier ice.</title>
        <authorList>
            <person name="Liu Q."/>
            <person name="Xin Y.-H."/>
        </authorList>
    </citation>
    <scope>NUCLEOTIDE SEQUENCE [LARGE SCALE GENOMIC DNA]</scope>
    <source>
        <strain evidence="3 4">RB1R5</strain>
    </source>
</reference>